<dbReference type="EMBL" id="RJSF01000005">
    <property type="protein sequence ID" value="RNM17048.1"/>
    <property type="molecule type" value="Genomic_DNA"/>
</dbReference>
<keyword evidence="1" id="KW-0472">Membrane</keyword>
<feature type="transmembrane region" description="Helical" evidence="1">
    <location>
        <begin position="174"/>
        <end position="200"/>
    </location>
</feature>
<dbReference type="Proteomes" id="UP000279994">
    <property type="component" value="Unassembled WGS sequence"/>
</dbReference>
<keyword evidence="1" id="KW-0812">Transmembrane</keyword>
<feature type="transmembrane region" description="Helical" evidence="1">
    <location>
        <begin position="37"/>
        <end position="54"/>
    </location>
</feature>
<evidence type="ECO:0000313" key="3">
    <source>
        <dbReference type="Proteomes" id="UP000279994"/>
    </source>
</evidence>
<organism evidence="2 3">
    <name type="scientific">Nocardioides pocheonensis</name>
    <dbReference type="NCBI Taxonomy" id="661485"/>
    <lineage>
        <taxon>Bacteria</taxon>
        <taxon>Bacillati</taxon>
        <taxon>Actinomycetota</taxon>
        <taxon>Actinomycetes</taxon>
        <taxon>Propionibacteriales</taxon>
        <taxon>Nocardioidaceae</taxon>
        <taxon>Nocardioides</taxon>
    </lineage>
</organism>
<feature type="transmembrane region" description="Helical" evidence="1">
    <location>
        <begin position="239"/>
        <end position="259"/>
    </location>
</feature>
<proteinExistence type="predicted"/>
<protein>
    <submittedName>
        <fullName evidence="2">Uncharacterized protein</fullName>
    </submittedName>
</protein>
<dbReference type="RefSeq" id="WP_221176814.1">
    <property type="nucleotide sequence ID" value="NZ_RJSF01000005.1"/>
</dbReference>
<feature type="transmembrane region" description="Helical" evidence="1">
    <location>
        <begin position="134"/>
        <end position="154"/>
    </location>
</feature>
<evidence type="ECO:0000313" key="2">
    <source>
        <dbReference type="EMBL" id="RNM17048.1"/>
    </source>
</evidence>
<comment type="caution">
    <text evidence="2">The sequence shown here is derived from an EMBL/GenBank/DDBJ whole genome shotgun (WGS) entry which is preliminary data.</text>
</comment>
<feature type="transmembrane region" description="Helical" evidence="1">
    <location>
        <begin position="212"/>
        <end position="233"/>
    </location>
</feature>
<feature type="transmembrane region" description="Helical" evidence="1">
    <location>
        <begin position="101"/>
        <end position="122"/>
    </location>
</feature>
<reference evidence="2 3" key="1">
    <citation type="submission" date="2018-11" db="EMBL/GenBank/DDBJ databases">
        <authorList>
            <person name="Li F."/>
        </authorList>
    </citation>
    <scope>NUCLEOTIDE SEQUENCE [LARGE SCALE GENOMIC DNA]</scope>
    <source>
        <strain evidence="2 3">Gsoil 818</strain>
    </source>
</reference>
<name>A0A3N0GY26_9ACTN</name>
<sequence>MQRVGRAAAASAVAVTAGSWLLAVVLGAAGGHLGDALMGLSAVAFAVVGALVVWQRPGNGIGPLFCAGAVSLTVLGVGGLYARYAAAHPSAGLPAGVFVSWRADAAALPTMGMFAGIIPQVFPDGRPLSRRWRHTLWAGWAFIVLATLGNALTPQRLESVPGRDNPYAITALDGLWATMIALSAPLGLLALCAGLVTLVLRWRRSGGDERQQLKWFLAGVSLFPVPLLLHDALPVVSDVLISVALLVMPVLLGVAVLRYRLYDLDLVVRRAAAYAVVSALVAGIYLAIVAMVEAAVGGHATQAEHVAAAVAAAAAFQPLRALVQRTVDEVFYGDRLRPYEAMNRIGRQLEHAVLPDTVLPGVVTAVTDALRLPYAAVELLDETGWSMAAEHGRPAGTVEEFPMTYQAERVGRLLVSPRAPGQPLHMSDRRLLVDLARQVGVAAHAVRASLALQRSRVALVSAREEERRRLRR</sequence>
<dbReference type="AlphaFoldDB" id="A0A3N0GY26"/>
<gene>
    <name evidence="2" type="ORF">EFL26_02870</name>
</gene>
<feature type="transmembrane region" description="Helical" evidence="1">
    <location>
        <begin position="271"/>
        <end position="292"/>
    </location>
</feature>
<keyword evidence="1" id="KW-1133">Transmembrane helix</keyword>
<keyword evidence="3" id="KW-1185">Reference proteome</keyword>
<feature type="non-terminal residue" evidence="2">
    <location>
        <position position="472"/>
    </location>
</feature>
<feature type="transmembrane region" description="Helical" evidence="1">
    <location>
        <begin position="61"/>
        <end position="81"/>
    </location>
</feature>
<evidence type="ECO:0000256" key="1">
    <source>
        <dbReference type="SAM" id="Phobius"/>
    </source>
</evidence>
<accession>A0A3N0GY26</accession>